<feature type="coiled-coil region" evidence="1">
    <location>
        <begin position="1002"/>
        <end position="1039"/>
    </location>
</feature>
<evidence type="ECO:0000313" key="3">
    <source>
        <dbReference type="EMBL" id="GBB95220.1"/>
    </source>
</evidence>
<keyword evidence="5" id="KW-1185">Reference proteome</keyword>
<evidence type="ECO:0000313" key="4">
    <source>
        <dbReference type="EMBL" id="GET00992.1"/>
    </source>
</evidence>
<feature type="region of interest" description="Disordered" evidence="2">
    <location>
        <begin position="819"/>
        <end position="856"/>
    </location>
</feature>
<proteinExistence type="predicted"/>
<accession>A0A2Z6QYV8</accession>
<dbReference type="Proteomes" id="UP000247702">
    <property type="component" value="Unassembled WGS sequence"/>
</dbReference>
<dbReference type="OrthoDB" id="2435045at2759"/>
<feature type="region of interest" description="Disordered" evidence="2">
    <location>
        <begin position="729"/>
        <end position="752"/>
    </location>
</feature>
<dbReference type="STRING" id="94130.A0A2Z6QYV8"/>
<keyword evidence="1" id="KW-0175">Coiled coil</keyword>
<sequence length="1054" mass="122586">MTSIHSEHSDLNDDRSVILETRLSDIQIREYDDTLKLLAESNSLTYNYALEETIRLMENLVGRPKEDLEDKKVVNFAFKAAGYLSNYEWTYYDNSTIAQLEFFLHAMSSVLHILSKSIQMIDSNTRNTFYKSISKFWGIYRNTSVMNANVMFSLREIRNCLRKIKDDKSRADTALKVGGNVFDIVVSVAQKEYFAAFGSFIKILDFEYSAGEWYYEWIIRREKFLLLCSQNSSDSKSVRRFYRKLFKLSKKEFAKVKRKNTRYRKFEYKMLKSGGMVGGYSLPDNIDTLLLGYLQLILKLFEHFPLQLKKYSDGLVSFCKDIVETHVKKQLTFKAIEILYYIKESLVNDEIKKEIELNFESWSTYHLPPTTRPRPLSAPPSFHYGSSQNKPNKLDDIIISSLSNESFQSNIPPDTPVSAYTSFSSPPNTPSRTLTPLSQEENPKQEEETPKQEEKSKQRRKIKVREIPKKVTRSLSNLQQQCTRKRMIEDVKRLFEERNKIQRDIEQIKEHYDELLVKEEDDKVYDKNSDDFSNSILSKLNEILEEKRNDTLSPSLPQIPFVSEPEQIIYNNYETKNIYYSQPEIRTREIIYIVSDNNKNTSNKDVNNSEMKEESKKIEDIKARGIEESDKNEKVISKDVNNSEIKEESKKFEDIETREIEESDKNGEVICKDVNNSEVKEESKKIEDIKTCDIVESNKNEEVVNKNINNPEDDVKTLETISIKENEIETDLNKGVDDPEEKEDDVKPPEPILTNEINEVEMNLKEEEDDVKPTETIVTREINEIEMIEEMKDDNLNVEENEKEECKERDEINDVIQSIKSFDSHPAEEEIKKDNTDVEENEKEECRKNEENNDDVIQSINSHSEVEELKKDDNNINVEVNEKEGCIKSDDGESVHSNNESVNPSGIILSHSEDSEIKGSNDSIIENIVTINQINQINIVQNVQPPPTQDDYEDSVFLKTVKKIVKEVENIVDKAAKAHREAVLRSSTYINETKESEEIIEKEEIIEEIIEKEEIIEEVIEKEEIIEKEITEKESIEKETIEKVNGNEEVALKI</sequence>
<feature type="compositionally biased region" description="Polar residues" evidence="2">
    <location>
        <begin position="407"/>
        <end position="437"/>
    </location>
</feature>
<name>A0A2Z6QYV8_9GLOM</name>
<protein>
    <submittedName>
        <fullName evidence="3">Uncharacterized protein</fullName>
    </submittedName>
</protein>
<dbReference type="Proteomes" id="UP000615446">
    <property type="component" value="Unassembled WGS sequence"/>
</dbReference>
<feature type="coiled-coil region" evidence="1">
    <location>
        <begin position="484"/>
        <end position="518"/>
    </location>
</feature>
<evidence type="ECO:0000256" key="1">
    <source>
        <dbReference type="SAM" id="Coils"/>
    </source>
</evidence>
<feature type="region of interest" description="Disordered" evidence="2">
    <location>
        <begin position="407"/>
        <end position="465"/>
    </location>
</feature>
<feature type="compositionally biased region" description="Basic and acidic residues" evidence="2">
    <location>
        <begin position="822"/>
        <end position="836"/>
    </location>
</feature>
<organism evidence="3 5">
    <name type="scientific">Rhizophagus clarus</name>
    <dbReference type="NCBI Taxonomy" id="94130"/>
    <lineage>
        <taxon>Eukaryota</taxon>
        <taxon>Fungi</taxon>
        <taxon>Fungi incertae sedis</taxon>
        <taxon>Mucoromycota</taxon>
        <taxon>Glomeromycotina</taxon>
        <taxon>Glomeromycetes</taxon>
        <taxon>Glomerales</taxon>
        <taxon>Glomeraceae</taxon>
        <taxon>Rhizophagus</taxon>
    </lineage>
</organism>
<reference evidence="4" key="2">
    <citation type="submission" date="2019-10" db="EMBL/GenBank/DDBJ databases">
        <title>Conservation and host-specific expression of non-tandemly repeated heterogenous ribosome RNA gene in arbuscular mycorrhizal fungi.</title>
        <authorList>
            <person name="Maeda T."/>
            <person name="Kobayashi Y."/>
            <person name="Nakagawa T."/>
            <person name="Ezawa T."/>
            <person name="Yamaguchi K."/>
            <person name="Bino T."/>
            <person name="Nishimoto Y."/>
            <person name="Shigenobu S."/>
            <person name="Kawaguchi M."/>
        </authorList>
    </citation>
    <scope>NUCLEOTIDE SEQUENCE</scope>
    <source>
        <strain evidence="4">HR1</strain>
    </source>
</reference>
<feature type="region of interest" description="Disordered" evidence="2">
    <location>
        <begin position="368"/>
        <end position="390"/>
    </location>
</feature>
<gene>
    <name evidence="4" type="ORF">RCL2_002742800</name>
    <name evidence="3" type="ORF">RclHR1_00250018</name>
</gene>
<dbReference type="EMBL" id="BEXD01001668">
    <property type="protein sequence ID" value="GBB95220.1"/>
    <property type="molecule type" value="Genomic_DNA"/>
</dbReference>
<comment type="caution">
    <text evidence="3">The sequence shown here is derived from an EMBL/GenBank/DDBJ whole genome shotgun (WGS) entry which is preliminary data.</text>
</comment>
<dbReference type="AlphaFoldDB" id="A0A2Z6QYV8"/>
<feature type="region of interest" description="Disordered" evidence="2">
    <location>
        <begin position="887"/>
        <end position="907"/>
    </location>
</feature>
<feature type="compositionally biased region" description="Basic and acidic residues" evidence="2">
    <location>
        <begin position="441"/>
        <end position="456"/>
    </location>
</feature>
<evidence type="ECO:0000256" key="2">
    <source>
        <dbReference type="SAM" id="MobiDB-lite"/>
    </source>
</evidence>
<reference evidence="3 5" key="1">
    <citation type="submission" date="2017-11" db="EMBL/GenBank/DDBJ databases">
        <title>The genome of Rhizophagus clarus HR1 reveals common genetic basis of auxotrophy among arbuscular mycorrhizal fungi.</title>
        <authorList>
            <person name="Kobayashi Y."/>
        </authorList>
    </citation>
    <scope>NUCLEOTIDE SEQUENCE [LARGE SCALE GENOMIC DNA]</scope>
    <source>
        <strain evidence="3 5">HR1</strain>
    </source>
</reference>
<feature type="compositionally biased region" description="Polar residues" evidence="2">
    <location>
        <begin position="895"/>
        <end position="904"/>
    </location>
</feature>
<evidence type="ECO:0000313" key="5">
    <source>
        <dbReference type="Proteomes" id="UP000247702"/>
    </source>
</evidence>
<dbReference type="EMBL" id="BLAL01000297">
    <property type="protein sequence ID" value="GET00992.1"/>
    <property type="molecule type" value="Genomic_DNA"/>
</dbReference>